<dbReference type="EC" id="3.1.3.16" evidence="7"/>
<evidence type="ECO:0000313" key="8">
    <source>
        <dbReference type="EnsemblMetazoa" id="PPA39253.1"/>
    </source>
</evidence>
<comment type="catalytic activity">
    <reaction evidence="5">
        <text>O-phospho-L-seryl-[protein] + H2O = L-seryl-[protein] + phosphate</text>
        <dbReference type="Rhea" id="RHEA:20629"/>
        <dbReference type="Rhea" id="RHEA-COMP:9863"/>
        <dbReference type="Rhea" id="RHEA-COMP:11604"/>
        <dbReference type="ChEBI" id="CHEBI:15377"/>
        <dbReference type="ChEBI" id="CHEBI:29999"/>
        <dbReference type="ChEBI" id="CHEBI:43474"/>
        <dbReference type="ChEBI" id="CHEBI:83421"/>
        <dbReference type="EC" id="3.1.3.16"/>
    </reaction>
</comment>
<name>A0A2A6BDV5_PRIPA</name>
<evidence type="ECO:0000313" key="9">
    <source>
        <dbReference type="Proteomes" id="UP000005239"/>
    </source>
</evidence>
<evidence type="ECO:0000256" key="6">
    <source>
        <dbReference type="ARBA" id="ARBA00048336"/>
    </source>
</evidence>
<dbReference type="SUPFAM" id="SSF56300">
    <property type="entry name" value="Metallo-dependent phosphatases"/>
    <property type="match status" value="1"/>
</dbReference>
<gene>
    <name evidence="8" type="primary">WBGene00277622</name>
</gene>
<keyword evidence="4" id="KW-0464">Manganese</keyword>
<evidence type="ECO:0000256" key="7">
    <source>
        <dbReference type="RuleBase" id="RU004273"/>
    </source>
</evidence>
<dbReference type="OrthoDB" id="5830152at2759"/>
<evidence type="ECO:0000256" key="1">
    <source>
        <dbReference type="ARBA" id="ARBA00022723"/>
    </source>
</evidence>
<dbReference type="EnsemblMetazoa" id="PPA39253.1">
    <property type="protein sequence ID" value="PPA39253.1"/>
    <property type="gene ID" value="WBGene00277622"/>
</dbReference>
<evidence type="ECO:0000256" key="5">
    <source>
        <dbReference type="ARBA" id="ARBA00047761"/>
    </source>
</evidence>
<dbReference type="InterPro" id="IPR004843">
    <property type="entry name" value="Calcineurin-like_PHP"/>
</dbReference>
<dbReference type="GO" id="GO:0005634">
    <property type="term" value="C:nucleus"/>
    <property type="evidence" value="ECO:0000318"/>
    <property type="project" value="GO_Central"/>
</dbReference>
<organism evidence="8 9">
    <name type="scientific">Pristionchus pacificus</name>
    <name type="common">Parasitic nematode worm</name>
    <dbReference type="NCBI Taxonomy" id="54126"/>
    <lineage>
        <taxon>Eukaryota</taxon>
        <taxon>Metazoa</taxon>
        <taxon>Ecdysozoa</taxon>
        <taxon>Nematoda</taxon>
        <taxon>Chromadorea</taxon>
        <taxon>Rhabditida</taxon>
        <taxon>Rhabditina</taxon>
        <taxon>Diplogasteromorpha</taxon>
        <taxon>Diplogasteroidea</taxon>
        <taxon>Neodiplogasteridae</taxon>
        <taxon>Pristionchus</taxon>
    </lineage>
</organism>
<dbReference type="PROSITE" id="PS00125">
    <property type="entry name" value="SER_THR_PHOSPHATASE"/>
    <property type="match status" value="1"/>
</dbReference>
<keyword evidence="9" id="KW-1185">Reference proteome</keyword>
<evidence type="ECO:0000256" key="3">
    <source>
        <dbReference type="ARBA" id="ARBA00022912"/>
    </source>
</evidence>
<keyword evidence="1" id="KW-0479">Metal-binding</keyword>
<dbReference type="GO" id="GO:0005737">
    <property type="term" value="C:cytoplasm"/>
    <property type="evidence" value="ECO:0000318"/>
    <property type="project" value="GO_Central"/>
</dbReference>
<dbReference type="Proteomes" id="UP000005239">
    <property type="component" value="Unassembled WGS sequence"/>
</dbReference>
<dbReference type="PRINTS" id="PR00114">
    <property type="entry name" value="STPHPHTASE"/>
</dbReference>
<protein>
    <recommendedName>
        <fullName evidence="7">Serine/threonine-protein phosphatase</fullName>
        <ecNumber evidence="7">3.1.3.16</ecNumber>
    </recommendedName>
</protein>
<evidence type="ECO:0000256" key="4">
    <source>
        <dbReference type="ARBA" id="ARBA00023211"/>
    </source>
</evidence>
<keyword evidence="2 7" id="KW-0378">Hydrolase</keyword>
<dbReference type="GO" id="GO:0004722">
    <property type="term" value="F:protein serine/threonine phosphatase activity"/>
    <property type="evidence" value="ECO:0000318"/>
    <property type="project" value="GO_Central"/>
</dbReference>
<reference evidence="8" key="2">
    <citation type="submission" date="2022-06" db="UniProtKB">
        <authorList>
            <consortium name="EnsemblMetazoa"/>
        </authorList>
    </citation>
    <scope>IDENTIFICATION</scope>
    <source>
        <strain evidence="8">PS312</strain>
    </source>
</reference>
<evidence type="ECO:0000256" key="2">
    <source>
        <dbReference type="ARBA" id="ARBA00022801"/>
    </source>
</evidence>
<sequence length="322" mass="36941">MNPDNTEKRYSTRPPFPVNPIDPKKKQQVEAWLQTVINRLIKWNPQECQALFTLAELKELCLRVREVFWSQPMLIEVTAPCKIFGDIHGQYLDLLTLFKIHGFPPAHNYVFLGDYVDRGEFSVEVVLLLFAYKILYPDTMVLLRGNHESRPVNIGYGFFTEVKKRYGRELYELFQTVFYCMPICARISKTILCMHGGISEDLQTVESLNKVERPSDIPDLGAVADMTWSDPDPNTVMYNDSPRGAAHIFGPKALDLFLNRHNLQMIVRAHQMVHNGYEFFHGKKLVTIFSAPCYGGADNKAAVMNVDKHLQCGFSIYSRNNV</sequence>
<keyword evidence="3" id="KW-0904">Protein phosphatase</keyword>
<accession>A0A2A6BDV5</accession>
<proteinExistence type="inferred from homology"/>
<reference evidence="9" key="1">
    <citation type="journal article" date="2008" name="Nat. Genet.">
        <title>The Pristionchus pacificus genome provides a unique perspective on nematode lifestyle and parasitism.</title>
        <authorList>
            <person name="Dieterich C."/>
            <person name="Clifton S.W."/>
            <person name="Schuster L.N."/>
            <person name="Chinwalla A."/>
            <person name="Delehaunty K."/>
            <person name="Dinkelacker I."/>
            <person name="Fulton L."/>
            <person name="Fulton R."/>
            <person name="Godfrey J."/>
            <person name="Minx P."/>
            <person name="Mitreva M."/>
            <person name="Roeseler W."/>
            <person name="Tian H."/>
            <person name="Witte H."/>
            <person name="Yang S.P."/>
            <person name="Wilson R.K."/>
            <person name="Sommer R.J."/>
        </authorList>
    </citation>
    <scope>NUCLEOTIDE SEQUENCE [LARGE SCALE GENOMIC DNA]</scope>
    <source>
        <strain evidence="9">PS312</strain>
    </source>
</reference>
<dbReference type="AlphaFoldDB" id="A0A2A6BDV5"/>
<dbReference type="InterPro" id="IPR029052">
    <property type="entry name" value="Metallo-depent_PP-like"/>
</dbReference>
<accession>A0A8R1UVN3</accession>
<dbReference type="GO" id="GO:0046872">
    <property type="term" value="F:metal ion binding"/>
    <property type="evidence" value="ECO:0007669"/>
    <property type="project" value="UniProtKB-KW"/>
</dbReference>
<dbReference type="SMART" id="SM00156">
    <property type="entry name" value="PP2Ac"/>
    <property type="match status" value="1"/>
</dbReference>
<comment type="catalytic activity">
    <reaction evidence="6 7">
        <text>O-phospho-L-threonyl-[protein] + H2O = L-threonyl-[protein] + phosphate</text>
        <dbReference type="Rhea" id="RHEA:47004"/>
        <dbReference type="Rhea" id="RHEA-COMP:11060"/>
        <dbReference type="Rhea" id="RHEA-COMP:11605"/>
        <dbReference type="ChEBI" id="CHEBI:15377"/>
        <dbReference type="ChEBI" id="CHEBI:30013"/>
        <dbReference type="ChEBI" id="CHEBI:43474"/>
        <dbReference type="ChEBI" id="CHEBI:61977"/>
        <dbReference type="EC" id="3.1.3.16"/>
    </reaction>
</comment>
<dbReference type="InterPro" id="IPR031675">
    <property type="entry name" value="STPPase_N"/>
</dbReference>
<dbReference type="Pfam" id="PF00149">
    <property type="entry name" value="Metallophos"/>
    <property type="match status" value="1"/>
</dbReference>
<comment type="similarity">
    <text evidence="7">Belongs to the PPP phosphatase family.</text>
</comment>
<dbReference type="InterPro" id="IPR050341">
    <property type="entry name" value="PP1_catalytic_subunit"/>
</dbReference>
<dbReference type="Gene3D" id="3.60.21.10">
    <property type="match status" value="1"/>
</dbReference>
<dbReference type="PANTHER" id="PTHR11668:SF477">
    <property type="entry name" value="SERINE_THREONINE-PROTEIN PHOSPHATASE"/>
    <property type="match status" value="1"/>
</dbReference>
<dbReference type="Pfam" id="PF16891">
    <property type="entry name" value="STPPase_N"/>
    <property type="match status" value="1"/>
</dbReference>
<dbReference type="PANTHER" id="PTHR11668">
    <property type="entry name" value="SERINE/THREONINE PROTEIN PHOSPHATASE"/>
    <property type="match status" value="1"/>
</dbReference>
<dbReference type="InterPro" id="IPR006186">
    <property type="entry name" value="Ser/Thr-sp_prot-phosphatase"/>
</dbReference>